<name>A0ABN7KAP1_9BACT</name>
<keyword evidence="1" id="KW-1133">Transmembrane helix</keyword>
<evidence type="ECO:0000313" key="2">
    <source>
        <dbReference type="EMBL" id="CAD7289539.1"/>
    </source>
</evidence>
<gene>
    <name evidence="2" type="ORF">LMG7974_01616</name>
</gene>
<organism evidence="2 3">
    <name type="scientific">Campylobacter majalis</name>
    <dbReference type="NCBI Taxonomy" id="2790656"/>
    <lineage>
        <taxon>Bacteria</taxon>
        <taxon>Pseudomonadati</taxon>
        <taxon>Campylobacterota</taxon>
        <taxon>Epsilonproteobacteria</taxon>
        <taxon>Campylobacterales</taxon>
        <taxon>Campylobacteraceae</taxon>
        <taxon>Campylobacter</taxon>
    </lineage>
</organism>
<proteinExistence type="predicted"/>
<comment type="caution">
    <text evidence="2">The sequence shown here is derived from an EMBL/GenBank/DDBJ whole genome shotgun (WGS) entry which is preliminary data.</text>
</comment>
<feature type="transmembrane region" description="Helical" evidence="1">
    <location>
        <begin position="46"/>
        <end position="65"/>
    </location>
</feature>
<protein>
    <submittedName>
        <fullName evidence="2">Uncharacterized protein</fullName>
    </submittedName>
</protein>
<keyword evidence="3" id="KW-1185">Reference proteome</keyword>
<reference evidence="2 3" key="1">
    <citation type="submission" date="2020-11" db="EMBL/GenBank/DDBJ databases">
        <authorList>
            <person name="Peeters C."/>
        </authorList>
    </citation>
    <scope>NUCLEOTIDE SEQUENCE [LARGE SCALE GENOMIC DNA]</scope>
    <source>
        <strain evidence="2 3">LMG 7974</strain>
    </source>
</reference>
<evidence type="ECO:0000313" key="3">
    <source>
        <dbReference type="Proteomes" id="UP000789803"/>
    </source>
</evidence>
<dbReference type="RefSeq" id="WP_229933395.1">
    <property type="nucleotide sequence ID" value="NZ_CAJHOF010000017.1"/>
</dbReference>
<dbReference type="EMBL" id="CAJHOF010000017">
    <property type="protein sequence ID" value="CAD7289539.1"/>
    <property type="molecule type" value="Genomic_DNA"/>
</dbReference>
<accession>A0ABN7KAP1</accession>
<feature type="transmembrane region" description="Helical" evidence="1">
    <location>
        <begin position="122"/>
        <end position="140"/>
    </location>
</feature>
<feature type="transmembrane region" description="Helical" evidence="1">
    <location>
        <begin position="77"/>
        <end position="93"/>
    </location>
</feature>
<feature type="transmembrane region" description="Helical" evidence="1">
    <location>
        <begin position="100"/>
        <end position="116"/>
    </location>
</feature>
<evidence type="ECO:0000256" key="1">
    <source>
        <dbReference type="SAM" id="Phobius"/>
    </source>
</evidence>
<keyword evidence="1" id="KW-0472">Membrane</keyword>
<keyword evidence="1" id="KW-0812">Transmembrane</keyword>
<dbReference type="Proteomes" id="UP000789803">
    <property type="component" value="Unassembled WGS sequence"/>
</dbReference>
<sequence length="167" mass="20099">MQIRTTKFPYFFWGFNRAYECDLDFEEHIYKNLEVKTEYRFKKINSLLYLIIKYLPIFFIFYFTFNKFDFSFSKTTILSHILAFILVSIVNLLDGLFRQIVSILAIFSSIFFGFYIDEIFLVAYVLKYFLFFSVFIMIFLDTRLQAYSILNDNGKVLSNFTIPKSKK</sequence>